<accession>A0A699ZYH5</accession>
<organism evidence="9 10">
    <name type="scientific">Haematococcus lacustris</name>
    <name type="common">Green alga</name>
    <name type="synonym">Haematococcus pluvialis</name>
    <dbReference type="NCBI Taxonomy" id="44745"/>
    <lineage>
        <taxon>Eukaryota</taxon>
        <taxon>Viridiplantae</taxon>
        <taxon>Chlorophyta</taxon>
        <taxon>core chlorophytes</taxon>
        <taxon>Chlorophyceae</taxon>
        <taxon>CS clade</taxon>
        <taxon>Chlamydomonadales</taxon>
        <taxon>Haematococcaceae</taxon>
        <taxon>Haematococcus</taxon>
    </lineage>
</organism>
<comment type="caution">
    <text evidence="9">The sequence shown here is derived from an EMBL/GenBank/DDBJ whole genome shotgun (WGS) entry which is preliminary data.</text>
</comment>
<evidence type="ECO:0000256" key="3">
    <source>
        <dbReference type="ARBA" id="ARBA00022448"/>
    </source>
</evidence>
<dbReference type="GO" id="GO:0005886">
    <property type="term" value="C:plasma membrane"/>
    <property type="evidence" value="ECO:0007669"/>
    <property type="project" value="TreeGrafter"/>
</dbReference>
<dbReference type="InterPro" id="IPR001046">
    <property type="entry name" value="NRAMP_fam"/>
</dbReference>
<evidence type="ECO:0000313" key="9">
    <source>
        <dbReference type="EMBL" id="GFH24739.1"/>
    </source>
</evidence>
<evidence type="ECO:0000313" key="10">
    <source>
        <dbReference type="Proteomes" id="UP000485058"/>
    </source>
</evidence>
<keyword evidence="3" id="KW-0813">Transport</keyword>
<name>A0A699ZYH5_HAELA</name>
<gene>
    <name evidence="9" type="ORF">HaLaN_22592</name>
</gene>
<dbReference type="EMBL" id="BLLF01002620">
    <property type="protein sequence ID" value="GFH24739.1"/>
    <property type="molecule type" value="Genomic_DNA"/>
</dbReference>
<keyword evidence="5 8" id="KW-1133">Transmembrane helix</keyword>
<evidence type="ECO:0000256" key="6">
    <source>
        <dbReference type="ARBA" id="ARBA00023136"/>
    </source>
</evidence>
<evidence type="ECO:0000256" key="7">
    <source>
        <dbReference type="SAM" id="MobiDB-lite"/>
    </source>
</evidence>
<feature type="transmembrane region" description="Helical" evidence="8">
    <location>
        <begin position="39"/>
        <end position="63"/>
    </location>
</feature>
<dbReference type="AlphaFoldDB" id="A0A699ZYH5"/>
<dbReference type="Proteomes" id="UP000485058">
    <property type="component" value="Unassembled WGS sequence"/>
</dbReference>
<dbReference type="GO" id="GO:0015086">
    <property type="term" value="F:cadmium ion transmembrane transporter activity"/>
    <property type="evidence" value="ECO:0007669"/>
    <property type="project" value="TreeGrafter"/>
</dbReference>
<evidence type="ECO:0000256" key="1">
    <source>
        <dbReference type="ARBA" id="ARBA00004141"/>
    </source>
</evidence>
<dbReference type="PANTHER" id="PTHR11706">
    <property type="entry name" value="SOLUTE CARRIER PROTEIN FAMILY 11 MEMBER"/>
    <property type="match status" value="1"/>
</dbReference>
<dbReference type="GO" id="GO:0034755">
    <property type="term" value="P:iron ion transmembrane transport"/>
    <property type="evidence" value="ECO:0007669"/>
    <property type="project" value="TreeGrafter"/>
</dbReference>
<comment type="similarity">
    <text evidence="2">Belongs to the NRAMP (TC 2.A.55) family.</text>
</comment>
<evidence type="ECO:0000256" key="2">
    <source>
        <dbReference type="ARBA" id="ARBA00009965"/>
    </source>
</evidence>
<feature type="region of interest" description="Disordered" evidence="7">
    <location>
        <begin position="192"/>
        <end position="216"/>
    </location>
</feature>
<proteinExistence type="inferred from homology"/>
<evidence type="ECO:0000256" key="8">
    <source>
        <dbReference type="SAM" id="Phobius"/>
    </source>
</evidence>
<keyword evidence="6 8" id="KW-0472">Membrane</keyword>
<feature type="transmembrane region" description="Helical" evidence="8">
    <location>
        <begin position="6"/>
        <end position="27"/>
    </location>
</feature>
<keyword evidence="10" id="KW-1185">Reference proteome</keyword>
<feature type="region of interest" description="Disordered" evidence="7">
    <location>
        <begin position="147"/>
        <end position="176"/>
    </location>
</feature>
<comment type="subcellular location">
    <subcellularLocation>
        <location evidence="1">Membrane</location>
        <topology evidence="1">Multi-pass membrane protein</topology>
    </subcellularLocation>
</comment>
<evidence type="ECO:0000256" key="4">
    <source>
        <dbReference type="ARBA" id="ARBA00022692"/>
    </source>
</evidence>
<dbReference type="PANTHER" id="PTHR11706:SF33">
    <property type="entry name" value="NATURAL RESISTANCE-ASSOCIATED MACROPHAGE PROTEIN 2"/>
    <property type="match status" value="1"/>
</dbReference>
<protein>
    <submittedName>
        <fullName evidence="9">Uncharacterized protein</fullName>
    </submittedName>
</protein>
<reference evidence="9 10" key="1">
    <citation type="submission" date="2020-02" db="EMBL/GenBank/DDBJ databases">
        <title>Draft genome sequence of Haematococcus lacustris strain NIES-144.</title>
        <authorList>
            <person name="Morimoto D."/>
            <person name="Nakagawa S."/>
            <person name="Yoshida T."/>
            <person name="Sawayama S."/>
        </authorList>
    </citation>
    <scope>NUCLEOTIDE SEQUENCE [LARGE SCALE GENOMIC DNA]</scope>
    <source>
        <strain evidence="9 10">NIES-144</strain>
    </source>
</reference>
<sequence length="234" mass="24340">GLNLLQSIQLPFALVPLLSITGCQRLMGGLAMSGPGLAAAWAVAALVVCINMSAVAEVATVWVEAAAGVSQAWGWAVTASVAMLVLAYVLFIIYLVLYGPGGRREPGKAAGPAVKYTATGVDEEGAHCLAPGSGLASQQGALGRALEQPAGVKDPGGRRGQGVRRDIETKREREGKMQGEVVDILRAEGNSTKCALRDGEEETEGHRQAQEGPADETEWCASLADCELRAVTSQ</sequence>
<keyword evidence="4 8" id="KW-0812">Transmembrane</keyword>
<dbReference type="GO" id="GO:0005384">
    <property type="term" value="F:manganese ion transmembrane transporter activity"/>
    <property type="evidence" value="ECO:0007669"/>
    <property type="project" value="TreeGrafter"/>
</dbReference>
<feature type="compositionally biased region" description="Basic and acidic residues" evidence="7">
    <location>
        <begin position="163"/>
        <end position="176"/>
    </location>
</feature>
<feature type="transmembrane region" description="Helical" evidence="8">
    <location>
        <begin position="75"/>
        <end position="98"/>
    </location>
</feature>
<evidence type="ECO:0000256" key="5">
    <source>
        <dbReference type="ARBA" id="ARBA00022989"/>
    </source>
</evidence>
<feature type="non-terminal residue" evidence="9">
    <location>
        <position position="1"/>
    </location>
</feature>